<dbReference type="GO" id="GO:0005789">
    <property type="term" value="C:endoplasmic reticulum membrane"/>
    <property type="evidence" value="ECO:0007669"/>
    <property type="project" value="UniProtKB-SubCell"/>
</dbReference>
<dbReference type="AlphaFoldDB" id="G4TI82"/>
<comment type="caution">
    <text evidence="11">The sequence shown here is derived from an EMBL/GenBank/DDBJ whole genome shotgun (WGS) entry which is preliminary data.</text>
</comment>
<evidence type="ECO:0000256" key="8">
    <source>
        <dbReference type="ARBA" id="ARBA00022989"/>
    </source>
</evidence>
<evidence type="ECO:0000256" key="5">
    <source>
        <dbReference type="ARBA" id="ARBA00022824"/>
    </source>
</evidence>
<evidence type="ECO:0000313" key="12">
    <source>
        <dbReference type="Proteomes" id="UP000007148"/>
    </source>
</evidence>
<evidence type="ECO:0000256" key="10">
    <source>
        <dbReference type="SAM" id="Phobius"/>
    </source>
</evidence>
<keyword evidence="9 10" id="KW-0472">Membrane</keyword>
<comment type="subcellular location">
    <subcellularLocation>
        <location evidence="1">Endoplasmic reticulum membrane</location>
        <topology evidence="1">Single-pass type IV membrane protein</topology>
    </subcellularLocation>
</comment>
<protein>
    <recommendedName>
        <fullName evidence="13">Synaptobrevin</fullName>
    </recommendedName>
</protein>
<name>G4TI82_SERID</name>
<organism evidence="11 12">
    <name type="scientific">Serendipita indica (strain DSM 11827)</name>
    <name type="common">Root endophyte fungus</name>
    <name type="synonym">Piriformospora indica</name>
    <dbReference type="NCBI Taxonomy" id="1109443"/>
    <lineage>
        <taxon>Eukaryota</taxon>
        <taxon>Fungi</taxon>
        <taxon>Dikarya</taxon>
        <taxon>Basidiomycota</taxon>
        <taxon>Agaricomycotina</taxon>
        <taxon>Agaricomycetes</taxon>
        <taxon>Sebacinales</taxon>
        <taxon>Serendipitaceae</taxon>
        <taxon>Serendipita</taxon>
    </lineage>
</organism>
<dbReference type="PANTHER" id="PTHR13050">
    <property type="entry name" value="USE1-LIKE PROTEIN"/>
    <property type="match status" value="1"/>
</dbReference>
<evidence type="ECO:0000256" key="7">
    <source>
        <dbReference type="ARBA" id="ARBA00022927"/>
    </source>
</evidence>
<feature type="transmembrane region" description="Helical" evidence="10">
    <location>
        <begin position="234"/>
        <end position="254"/>
    </location>
</feature>
<dbReference type="Proteomes" id="UP000007148">
    <property type="component" value="Unassembled WGS sequence"/>
</dbReference>
<dbReference type="GO" id="GO:0005484">
    <property type="term" value="F:SNAP receptor activity"/>
    <property type="evidence" value="ECO:0007669"/>
    <property type="project" value="TreeGrafter"/>
</dbReference>
<sequence>MAHNSRDSINLARIVRRLEDPDTPATPVTRAENIKHARTLAKRVYGSDTNPYEQRLSAIEHRLDAGSIASSIRRKAPSTRSYTSMIEPLLVPVATEIPAAEEKQADPSPGSPTSLGEEDPATLVAQMLLPSEELAKPVSTSLLNGATHDPAAKPSSLSPEFLTASRQTQDEISEPLAEMAAQLRRNAQTFSAALEDDKEALAEADIKLDSNLALMQKERGRLGTYSSKSRGTTWIVIASILVVAVAWVIMFFVIRLT</sequence>
<evidence type="ECO:0000256" key="2">
    <source>
        <dbReference type="ARBA" id="ARBA00007891"/>
    </source>
</evidence>
<evidence type="ECO:0008006" key="13">
    <source>
        <dbReference type="Google" id="ProtNLM"/>
    </source>
</evidence>
<comment type="similarity">
    <text evidence="2">Belongs to the USE1 family.</text>
</comment>
<keyword evidence="5" id="KW-0256">Endoplasmic reticulum</keyword>
<dbReference type="GO" id="GO:0006890">
    <property type="term" value="P:retrograde vesicle-mediated transport, Golgi to endoplasmic reticulum"/>
    <property type="evidence" value="ECO:0007669"/>
    <property type="project" value="TreeGrafter"/>
</dbReference>
<keyword evidence="12" id="KW-1185">Reference proteome</keyword>
<dbReference type="GO" id="GO:0015031">
    <property type="term" value="P:protein transport"/>
    <property type="evidence" value="ECO:0007669"/>
    <property type="project" value="UniProtKB-KW"/>
</dbReference>
<accession>G4TI82</accession>
<evidence type="ECO:0000256" key="4">
    <source>
        <dbReference type="ARBA" id="ARBA00022692"/>
    </source>
</evidence>
<dbReference type="InParanoid" id="G4TI82"/>
<proteinExistence type="inferred from homology"/>
<dbReference type="OrthoDB" id="4506189at2759"/>
<dbReference type="HOGENOM" id="CLU_083976_0_0_1"/>
<dbReference type="Pfam" id="PF09753">
    <property type="entry name" value="Use1"/>
    <property type="match status" value="1"/>
</dbReference>
<evidence type="ECO:0000313" key="11">
    <source>
        <dbReference type="EMBL" id="CCA71025.1"/>
    </source>
</evidence>
<dbReference type="InterPro" id="IPR019150">
    <property type="entry name" value="Vesicle_transport_protein_Use1"/>
</dbReference>
<keyword evidence="3" id="KW-0813">Transport</keyword>
<reference evidence="11 12" key="1">
    <citation type="journal article" date="2011" name="PLoS Pathog.">
        <title>Endophytic Life Strategies Decoded by Genome and Transcriptome Analyses of the Mutualistic Root Symbiont Piriformospora indica.</title>
        <authorList>
            <person name="Zuccaro A."/>
            <person name="Lahrmann U."/>
            <person name="Guldener U."/>
            <person name="Langen G."/>
            <person name="Pfiffi S."/>
            <person name="Biedenkopf D."/>
            <person name="Wong P."/>
            <person name="Samans B."/>
            <person name="Grimm C."/>
            <person name="Basiewicz M."/>
            <person name="Murat C."/>
            <person name="Martin F."/>
            <person name="Kogel K.H."/>
        </authorList>
    </citation>
    <scope>NUCLEOTIDE SEQUENCE [LARGE SCALE GENOMIC DNA]</scope>
    <source>
        <strain evidence="11 12">DSM 11827</strain>
    </source>
</reference>
<keyword evidence="4 10" id="KW-0812">Transmembrane</keyword>
<dbReference type="GO" id="GO:0031201">
    <property type="term" value="C:SNARE complex"/>
    <property type="evidence" value="ECO:0007669"/>
    <property type="project" value="TreeGrafter"/>
</dbReference>
<keyword evidence="7" id="KW-0653">Protein transport</keyword>
<evidence type="ECO:0000256" key="3">
    <source>
        <dbReference type="ARBA" id="ARBA00022448"/>
    </source>
</evidence>
<keyword evidence="6" id="KW-0931">ER-Golgi transport</keyword>
<evidence type="ECO:0000256" key="1">
    <source>
        <dbReference type="ARBA" id="ARBA00004163"/>
    </source>
</evidence>
<dbReference type="PANTHER" id="PTHR13050:SF7">
    <property type="entry name" value="VESICLE TRANSPORT PROTEIN USE1"/>
    <property type="match status" value="1"/>
</dbReference>
<evidence type="ECO:0000256" key="9">
    <source>
        <dbReference type="ARBA" id="ARBA00023136"/>
    </source>
</evidence>
<evidence type="ECO:0000256" key="6">
    <source>
        <dbReference type="ARBA" id="ARBA00022892"/>
    </source>
</evidence>
<gene>
    <name evidence="11" type="ORF">PIIN_04959</name>
</gene>
<dbReference type="CDD" id="cd15860">
    <property type="entry name" value="SNARE_USE1"/>
    <property type="match status" value="1"/>
</dbReference>
<dbReference type="EMBL" id="CAFZ01000103">
    <property type="protein sequence ID" value="CCA71025.1"/>
    <property type="molecule type" value="Genomic_DNA"/>
</dbReference>
<dbReference type="eggNOG" id="ENOG502SCD1">
    <property type="taxonomic scope" value="Eukaryota"/>
</dbReference>
<dbReference type="STRING" id="1109443.G4TI82"/>
<keyword evidence="8 10" id="KW-1133">Transmembrane helix</keyword>